<reference evidence="2" key="1">
    <citation type="journal article" date="2019" name="Int. J. Syst. Evol. Microbiol.">
        <title>The Global Catalogue of Microorganisms (GCM) 10K type strain sequencing project: providing services to taxonomists for standard genome sequencing and annotation.</title>
        <authorList>
            <consortium name="The Broad Institute Genomics Platform"/>
            <consortium name="The Broad Institute Genome Sequencing Center for Infectious Disease"/>
            <person name="Wu L."/>
            <person name="Ma J."/>
        </authorList>
    </citation>
    <scope>NUCLEOTIDE SEQUENCE [LARGE SCALE GENOMIC DNA]</scope>
    <source>
        <strain evidence="2">CGMCC 1.12121</strain>
    </source>
</reference>
<dbReference type="SUPFAM" id="SSF50475">
    <property type="entry name" value="FMN-binding split barrel"/>
    <property type="match status" value="1"/>
</dbReference>
<dbReference type="Proteomes" id="UP001596030">
    <property type="component" value="Unassembled WGS sequence"/>
</dbReference>
<evidence type="ECO:0000313" key="1">
    <source>
        <dbReference type="EMBL" id="MFC4539038.1"/>
    </source>
</evidence>
<sequence>MNDIDLATRAAGILDNSLYSNIATSKNDVPWNTPVTALPDMALNFYWSSWIQAEHSKNIVFNSSVFMTFYDSTRARGTNNLMCLYLKCLAREVSDASEAEKAFALLYPDDHVDLTNFLGDGIKRFFCAEPQQAWLNCLSEKELEPTTLKMRTEVSIESIKRAMAQN</sequence>
<accession>A0ABV9D1Z1</accession>
<comment type="caution">
    <text evidence="1">The sequence shown here is derived from an EMBL/GenBank/DDBJ whole genome shotgun (WGS) entry which is preliminary data.</text>
</comment>
<organism evidence="1 2">
    <name type="scientific">Chromohalobacter sarecensis</name>
    <dbReference type="NCBI Taxonomy" id="245294"/>
    <lineage>
        <taxon>Bacteria</taxon>
        <taxon>Pseudomonadati</taxon>
        <taxon>Pseudomonadota</taxon>
        <taxon>Gammaproteobacteria</taxon>
        <taxon>Oceanospirillales</taxon>
        <taxon>Halomonadaceae</taxon>
        <taxon>Chromohalobacter</taxon>
    </lineage>
</organism>
<dbReference type="InterPro" id="IPR012349">
    <property type="entry name" value="Split_barrel_FMN-bd"/>
</dbReference>
<evidence type="ECO:0000313" key="2">
    <source>
        <dbReference type="Proteomes" id="UP001596030"/>
    </source>
</evidence>
<dbReference type="EMBL" id="JBHSEU010000016">
    <property type="protein sequence ID" value="MFC4539038.1"/>
    <property type="molecule type" value="Genomic_DNA"/>
</dbReference>
<dbReference type="RefSeq" id="WP_246973568.1">
    <property type="nucleotide sequence ID" value="NZ_JAKGAN010000005.1"/>
</dbReference>
<gene>
    <name evidence="1" type="ORF">ACFO0U_09660</name>
</gene>
<protein>
    <submittedName>
        <fullName evidence="1">Uncharacterized protein</fullName>
    </submittedName>
</protein>
<proteinExistence type="predicted"/>
<name>A0ABV9D1Z1_9GAMM</name>
<keyword evidence="2" id="KW-1185">Reference proteome</keyword>
<dbReference type="Gene3D" id="2.30.110.10">
    <property type="entry name" value="Electron Transport, Fmn-binding Protein, Chain A"/>
    <property type="match status" value="1"/>
</dbReference>